<reference evidence="2" key="1">
    <citation type="submission" date="2021-02" db="EMBL/GenBank/DDBJ databases">
        <title>Genome-Resolved Metagenomics of a Microbial Community Performing Photosynthetic Biological Nutrient Removal.</title>
        <authorList>
            <person name="Mcdaniel E.A."/>
        </authorList>
    </citation>
    <scope>NUCLEOTIDE SEQUENCE</scope>
    <source>
        <strain evidence="2">UWPOB_OBS1</strain>
    </source>
</reference>
<feature type="domain" description="RapZ C-terminal" evidence="1">
    <location>
        <begin position="16"/>
        <end position="136"/>
    </location>
</feature>
<sequence length="159" mass="17688">MKDSTNKVPEHDESHRIKIISFGFKKGDPPIANLLFDVRFLQNPYWVEALRPLSGLDKPVRDYVMEQGSACGFLEHLLPLIEQVMPLMFETKSHVFTIALGCTGGQHRSVSVAETLAEALRAKYPDIVIDIEHREMGVFRQLEARSSITVPGGGGLTGK</sequence>
<dbReference type="EMBL" id="JAFLCK010000003">
    <property type="protein sequence ID" value="MBN8659334.1"/>
    <property type="molecule type" value="Genomic_DNA"/>
</dbReference>
<dbReference type="InterPro" id="IPR053931">
    <property type="entry name" value="RapZ_C"/>
</dbReference>
<dbReference type="InterPro" id="IPR005337">
    <property type="entry name" value="RapZ-like"/>
</dbReference>
<dbReference type="Pfam" id="PF22740">
    <property type="entry name" value="PapZ_C"/>
    <property type="match status" value="1"/>
</dbReference>
<evidence type="ECO:0000313" key="3">
    <source>
        <dbReference type="Proteomes" id="UP000664277"/>
    </source>
</evidence>
<evidence type="ECO:0000259" key="1">
    <source>
        <dbReference type="Pfam" id="PF22740"/>
    </source>
</evidence>
<evidence type="ECO:0000313" key="2">
    <source>
        <dbReference type="EMBL" id="MBN8659334.1"/>
    </source>
</evidence>
<dbReference type="Proteomes" id="UP000664277">
    <property type="component" value="Unassembled WGS sequence"/>
</dbReference>
<name>A0A8J7TKC1_9BACT</name>
<gene>
    <name evidence="2" type="ORF">J0M35_03150</name>
</gene>
<accession>A0A8J7TKC1</accession>
<organism evidence="2 3">
    <name type="scientific">Candidatus Obscuribacter phosphatis</name>
    <dbReference type="NCBI Taxonomy" id="1906157"/>
    <lineage>
        <taxon>Bacteria</taxon>
        <taxon>Bacillati</taxon>
        <taxon>Candidatus Melainabacteria</taxon>
        <taxon>Candidatus Obscuribacterales</taxon>
        <taxon>Candidatus Obscuribacteraceae</taxon>
        <taxon>Candidatus Obscuribacter</taxon>
    </lineage>
</organism>
<dbReference type="GO" id="GO:0005524">
    <property type="term" value="F:ATP binding"/>
    <property type="evidence" value="ECO:0007669"/>
    <property type="project" value="InterPro"/>
</dbReference>
<dbReference type="AlphaFoldDB" id="A0A8J7TKC1"/>
<dbReference type="PANTHER" id="PTHR30448:SF0">
    <property type="entry name" value="RNASE ADAPTER PROTEIN RAPZ"/>
    <property type="match status" value="1"/>
</dbReference>
<comment type="caution">
    <text evidence="2">The sequence shown here is derived from an EMBL/GenBank/DDBJ whole genome shotgun (WGS) entry which is preliminary data.</text>
</comment>
<protein>
    <recommendedName>
        <fullName evidence="1">RapZ C-terminal domain-containing protein</fullName>
    </recommendedName>
</protein>
<dbReference type="PANTHER" id="PTHR30448">
    <property type="entry name" value="RNASE ADAPTER PROTEIN RAPZ"/>
    <property type="match status" value="1"/>
</dbReference>
<proteinExistence type="predicted"/>